<dbReference type="Proteomes" id="UP000001441">
    <property type="component" value="Chromosome"/>
</dbReference>
<dbReference type="InterPro" id="IPR001789">
    <property type="entry name" value="Sig_transdc_resp-reg_receiver"/>
</dbReference>
<feature type="modified residue" description="4-aspartylphosphate" evidence="2">
    <location>
        <position position="120"/>
    </location>
</feature>
<organism evidence="4 5">
    <name type="scientific">Allochromatium vinosum (strain ATCC 17899 / DSM 180 / NBRC 103801 / NCIMB 10441 / D)</name>
    <name type="common">Chromatium vinosum</name>
    <dbReference type="NCBI Taxonomy" id="572477"/>
    <lineage>
        <taxon>Bacteria</taxon>
        <taxon>Pseudomonadati</taxon>
        <taxon>Pseudomonadota</taxon>
        <taxon>Gammaproteobacteria</taxon>
        <taxon>Chromatiales</taxon>
        <taxon>Chromatiaceae</taxon>
        <taxon>Allochromatium</taxon>
    </lineage>
</organism>
<evidence type="ECO:0000313" key="5">
    <source>
        <dbReference type="Proteomes" id="UP000001441"/>
    </source>
</evidence>
<name>D3RNQ7_ALLVD</name>
<dbReference type="SMART" id="SM00448">
    <property type="entry name" value="REC"/>
    <property type="match status" value="1"/>
</dbReference>
<feature type="domain" description="Response regulatory" evidence="3">
    <location>
        <begin position="71"/>
        <end position="186"/>
    </location>
</feature>
<dbReference type="PANTHER" id="PTHR44591:SF3">
    <property type="entry name" value="RESPONSE REGULATORY DOMAIN-CONTAINING PROTEIN"/>
    <property type="match status" value="1"/>
</dbReference>
<dbReference type="EMBL" id="CP001896">
    <property type="protein sequence ID" value="ADC63422.1"/>
    <property type="molecule type" value="Genomic_DNA"/>
</dbReference>
<reference evidence="4 5" key="1">
    <citation type="journal article" date="2011" name="Stand. Genomic Sci.">
        <title>Complete genome sequence of Allochromatium vinosum DSM 180(T).</title>
        <authorList>
            <person name="Weissgerber T."/>
            <person name="Zigann R."/>
            <person name="Bruce D."/>
            <person name="Chang Y.J."/>
            <person name="Detter J.C."/>
            <person name="Han C."/>
            <person name="Hauser L."/>
            <person name="Jeffries C.D."/>
            <person name="Land M."/>
            <person name="Munk A.C."/>
            <person name="Tapia R."/>
            <person name="Dahl C."/>
        </authorList>
    </citation>
    <scope>NUCLEOTIDE SEQUENCE [LARGE SCALE GENOMIC DNA]</scope>
    <source>
        <strain evidence="5">ATCC 17899 / DSM 180 / NBRC 103801 / NCIMB 10441 / D</strain>
    </source>
</reference>
<dbReference type="GO" id="GO:0003677">
    <property type="term" value="F:DNA binding"/>
    <property type="evidence" value="ECO:0007669"/>
    <property type="project" value="InterPro"/>
</dbReference>
<dbReference type="InterPro" id="IPR009061">
    <property type="entry name" value="DNA-bd_dom_put_sf"/>
</dbReference>
<dbReference type="PROSITE" id="PS50110">
    <property type="entry name" value="RESPONSE_REGULATORY"/>
    <property type="match status" value="1"/>
</dbReference>
<dbReference type="Pfam" id="PF12728">
    <property type="entry name" value="HTH_17"/>
    <property type="match status" value="1"/>
</dbReference>
<dbReference type="AlphaFoldDB" id="D3RNQ7"/>
<dbReference type="HOGENOM" id="CLU_092045_0_0_6"/>
<evidence type="ECO:0000256" key="2">
    <source>
        <dbReference type="PROSITE-ProRule" id="PRU00169"/>
    </source>
</evidence>
<evidence type="ECO:0000313" key="4">
    <source>
        <dbReference type="EMBL" id="ADC63422.1"/>
    </source>
</evidence>
<protein>
    <submittedName>
        <fullName evidence="4">Response regulator receiver protein</fullName>
    </submittedName>
</protein>
<dbReference type="SUPFAM" id="SSF52172">
    <property type="entry name" value="CheY-like"/>
    <property type="match status" value="1"/>
</dbReference>
<proteinExistence type="predicted"/>
<keyword evidence="1 2" id="KW-0597">Phosphoprotein</keyword>
<dbReference type="RefSeq" id="WP_012971692.1">
    <property type="nucleotide sequence ID" value="NC_013851.1"/>
</dbReference>
<dbReference type="InterPro" id="IPR041657">
    <property type="entry name" value="HTH_17"/>
</dbReference>
<gene>
    <name evidence="4" type="ordered locus">Alvin_2512</name>
</gene>
<evidence type="ECO:0000256" key="1">
    <source>
        <dbReference type="ARBA" id="ARBA00022553"/>
    </source>
</evidence>
<dbReference type="PANTHER" id="PTHR44591">
    <property type="entry name" value="STRESS RESPONSE REGULATOR PROTEIN 1"/>
    <property type="match status" value="1"/>
</dbReference>
<dbReference type="CDD" id="cd17574">
    <property type="entry name" value="REC_OmpR"/>
    <property type="match status" value="1"/>
</dbReference>
<dbReference type="InterPro" id="IPR011006">
    <property type="entry name" value="CheY-like_superfamily"/>
</dbReference>
<keyword evidence="5" id="KW-1185">Reference proteome</keyword>
<dbReference type="STRING" id="572477.Alvin_2512"/>
<evidence type="ECO:0000259" key="3">
    <source>
        <dbReference type="PROSITE" id="PS50110"/>
    </source>
</evidence>
<dbReference type="SUPFAM" id="SSF46955">
    <property type="entry name" value="Putative DNA-binding domain"/>
    <property type="match status" value="1"/>
</dbReference>
<accession>D3RNQ7</accession>
<dbReference type="NCBIfam" id="TIGR01764">
    <property type="entry name" value="excise"/>
    <property type="match status" value="1"/>
</dbReference>
<dbReference type="Pfam" id="PF00072">
    <property type="entry name" value="Response_reg"/>
    <property type="match status" value="1"/>
</dbReference>
<sequence>MKQMRSLTTGEIADYCGVNLRTVIRWIEKGHLPAYKLPGRGNNRVRLIDFLSFIDRHGMPLPEALHGYGNRVLVVEDDRRMAESIARLLRASGYEVRVALDGFQAGDTLRAFLPALMILDLRMPGLDGFQVLDYVRQDSELARLKILALSSLPDERLQQAVAAGADDALSKPFEAAELIRRIEALLPNRSLPLAARADQALAHEPPVGDEPSLQPAHAKA</sequence>
<dbReference type="InterPro" id="IPR010093">
    <property type="entry name" value="SinI_DNA-bd"/>
</dbReference>
<dbReference type="Gene3D" id="3.40.50.2300">
    <property type="match status" value="1"/>
</dbReference>
<dbReference type="KEGG" id="alv:Alvin_2512"/>
<dbReference type="eggNOG" id="COG0745">
    <property type="taxonomic scope" value="Bacteria"/>
</dbReference>
<dbReference type="InterPro" id="IPR050595">
    <property type="entry name" value="Bact_response_regulator"/>
</dbReference>
<dbReference type="GO" id="GO:0000160">
    <property type="term" value="P:phosphorelay signal transduction system"/>
    <property type="evidence" value="ECO:0007669"/>
    <property type="project" value="InterPro"/>
</dbReference>